<dbReference type="EMBL" id="DAKRPA010000112">
    <property type="protein sequence ID" value="DAZ98224.1"/>
    <property type="molecule type" value="Genomic_DNA"/>
</dbReference>
<feature type="non-terminal residue" evidence="1">
    <location>
        <position position="1"/>
    </location>
</feature>
<protein>
    <submittedName>
        <fullName evidence="1">Uncharacterized protein</fullName>
    </submittedName>
</protein>
<reference evidence="1" key="2">
    <citation type="journal article" date="2023" name="Microbiol Resour">
        <title>Decontamination and Annotation of the Draft Genome Sequence of the Oomycete Lagenidium giganteum ARSEF 373.</title>
        <authorList>
            <person name="Morgan W.R."/>
            <person name="Tartar A."/>
        </authorList>
    </citation>
    <scope>NUCLEOTIDE SEQUENCE</scope>
    <source>
        <strain evidence="1">ARSEF 373</strain>
    </source>
</reference>
<gene>
    <name evidence="1" type="ORF">N0F65_011692</name>
</gene>
<proteinExistence type="predicted"/>
<dbReference type="Proteomes" id="UP001146120">
    <property type="component" value="Unassembled WGS sequence"/>
</dbReference>
<accession>A0AAV2YY41</accession>
<dbReference type="AlphaFoldDB" id="A0AAV2YY41"/>
<evidence type="ECO:0000313" key="2">
    <source>
        <dbReference type="Proteomes" id="UP001146120"/>
    </source>
</evidence>
<sequence length="98" mass="11294">RFNLYCNQPHDTEHSLFPLRELPQYAQARENNGRAQRKRMMCGKKCAFICSTCSIPESQIPLHFIGKRVEPAYLYLRTLNDGVSSWQFVFGGKLGNGR</sequence>
<keyword evidence="2" id="KW-1185">Reference proteome</keyword>
<reference evidence="1" key="1">
    <citation type="submission" date="2022-11" db="EMBL/GenBank/DDBJ databases">
        <authorList>
            <person name="Morgan W.R."/>
            <person name="Tartar A."/>
        </authorList>
    </citation>
    <scope>NUCLEOTIDE SEQUENCE</scope>
    <source>
        <strain evidence="1">ARSEF 373</strain>
    </source>
</reference>
<name>A0AAV2YY41_9STRA</name>
<comment type="caution">
    <text evidence="1">The sequence shown here is derived from an EMBL/GenBank/DDBJ whole genome shotgun (WGS) entry which is preliminary data.</text>
</comment>
<organism evidence="1 2">
    <name type="scientific">Lagenidium giganteum</name>
    <dbReference type="NCBI Taxonomy" id="4803"/>
    <lineage>
        <taxon>Eukaryota</taxon>
        <taxon>Sar</taxon>
        <taxon>Stramenopiles</taxon>
        <taxon>Oomycota</taxon>
        <taxon>Peronosporomycetes</taxon>
        <taxon>Pythiales</taxon>
        <taxon>Pythiaceae</taxon>
    </lineage>
</organism>
<evidence type="ECO:0000313" key="1">
    <source>
        <dbReference type="EMBL" id="DAZ98224.1"/>
    </source>
</evidence>